<protein>
    <submittedName>
        <fullName evidence="8">Major facilitator transporter</fullName>
    </submittedName>
</protein>
<evidence type="ECO:0000256" key="4">
    <source>
        <dbReference type="ARBA" id="ARBA00022989"/>
    </source>
</evidence>
<dbReference type="PANTHER" id="PTHR43791:SF30">
    <property type="entry name" value="INNER MEMBRANE TRANSPORT PROTEIN RHMT"/>
    <property type="match status" value="1"/>
</dbReference>
<dbReference type="InterPro" id="IPR020846">
    <property type="entry name" value="MFS_dom"/>
</dbReference>
<dbReference type="Pfam" id="PF07690">
    <property type="entry name" value="MFS_1"/>
    <property type="match status" value="1"/>
</dbReference>
<dbReference type="PROSITE" id="PS50850">
    <property type="entry name" value="MFS"/>
    <property type="match status" value="1"/>
</dbReference>
<feature type="transmembrane region" description="Helical" evidence="6">
    <location>
        <begin position="405"/>
        <end position="423"/>
    </location>
</feature>
<dbReference type="GO" id="GO:0022857">
    <property type="term" value="F:transmembrane transporter activity"/>
    <property type="evidence" value="ECO:0007669"/>
    <property type="project" value="InterPro"/>
</dbReference>
<dbReference type="Gene3D" id="1.20.1250.20">
    <property type="entry name" value="MFS general substrate transporter like domains"/>
    <property type="match status" value="2"/>
</dbReference>
<dbReference type="SUPFAM" id="SSF103473">
    <property type="entry name" value="MFS general substrate transporter"/>
    <property type="match status" value="1"/>
</dbReference>
<evidence type="ECO:0000256" key="2">
    <source>
        <dbReference type="ARBA" id="ARBA00022448"/>
    </source>
</evidence>
<dbReference type="EMBL" id="FCOC02000008">
    <property type="protein sequence ID" value="SAL32577.1"/>
    <property type="molecule type" value="Genomic_DNA"/>
</dbReference>
<accession>A0A158GL21</accession>
<evidence type="ECO:0000256" key="5">
    <source>
        <dbReference type="ARBA" id="ARBA00023136"/>
    </source>
</evidence>
<evidence type="ECO:0000313" key="8">
    <source>
        <dbReference type="EMBL" id="SAL32577.1"/>
    </source>
</evidence>
<keyword evidence="4 6" id="KW-1133">Transmembrane helix</keyword>
<comment type="subcellular location">
    <subcellularLocation>
        <location evidence="1">Membrane</location>
        <topology evidence="1">Multi-pass membrane protein</topology>
    </subcellularLocation>
</comment>
<name>A0A158GL21_CABSO</name>
<evidence type="ECO:0000313" key="9">
    <source>
        <dbReference type="Proteomes" id="UP000054893"/>
    </source>
</evidence>
<dbReference type="GO" id="GO:0005886">
    <property type="term" value="C:plasma membrane"/>
    <property type="evidence" value="ECO:0007669"/>
    <property type="project" value="TreeGrafter"/>
</dbReference>
<feature type="transmembrane region" description="Helical" evidence="6">
    <location>
        <begin position="282"/>
        <end position="305"/>
    </location>
</feature>
<dbReference type="CDD" id="cd17319">
    <property type="entry name" value="MFS_ExuT_GudP_like"/>
    <property type="match status" value="1"/>
</dbReference>
<dbReference type="InterPro" id="IPR036259">
    <property type="entry name" value="MFS_trans_sf"/>
</dbReference>
<keyword evidence="3 6" id="KW-0812">Transmembrane</keyword>
<dbReference type="Proteomes" id="UP000054893">
    <property type="component" value="Unassembled WGS sequence"/>
</dbReference>
<feature type="transmembrane region" description="Helical" evidence="6">
    <location>
        <begin position="20"/>
        <end position="36"/>
    </location>
</feature>
<feature type="transmembrane region" description="Helical" evidence="6">
    <location>
        <begin position="372"/>
        <end position="393"/>
    </location>
</feature>
<keyword evidence="2" id="KW-0813">Transport</keyword>
<dbReference type="FunFam" id="1.20.1250.20:FF:000018">
    <property type="entry name" value="MFS transporter permease"/>
    <property type="match status" value="1"/>
</dbReference>
<feature type="transmembrane region" description="Helical" evidence="6">
    <location>
        <begin position="317"/>
        <end position="335"/>
    </location>
</feature>
<feature type="transmembrane region" description="Helical" evidence="6">
    <location>
        <begin position="87"/>
        <end position="107"/>
    </location>
</feature>
<feature type="transmembrane region" description="Helical" evidence="6">
    <location>
        <begin position="181"/>
        <end position="204"/>
    </location>
</feature>
<reference evidence="8 9" key="1">
    <citation type="submission" date="2016-01" db="EMBL/GenBank/DDBJ databases">
        <authorList>
            <person name="Oliw E.H."/>
        </authorList>
    </citation>
    <scope>NUCLEOTIDE SEQUENCE [LARGE SCALE GENOMIC DNA]</scope>
    <source>
        <strain evidence="8">LMG 22029</strain>
    </source>
</reference>
<proteinExistence type="predicted"/>
<dbReference type="InterPro" id="IPR011701">
    <property type="entry name" value="MFS"/>
</dbReference>
<dbReference type="OrthoDB" id="5441967at2"/>
<feature type="transmembrane region" description="Helical" evidence="6">
    <location>
        <begin position="148"/>
        <end position="169"/>
    </location>
</feature>
<feature type="domain" description="Major facilitator superfamily (MFS) profile" evidence="7">
    <location>
        <begin position="22"/>
        <end position="430"/>
    </location>
</feature>
<gene>
    <name evidence="8" type="ORF">AWB64_03003</name>
</gene>
<organism evidence="8 9">
    <name type="scientific">Caballeronia sordidicola</name>
    <name type="common">Burkholderia sordidicola</name>
    <dbReference type="NCBI Taxonomy" id="196367"/>
    <lineage>
        <taxon>Bacteria</taxon>
        <taxon>Pseudomonadati</taxon>
        <taxon>Pseudomonadota</taxon>
        <taxon>Betaproteobacteria</taxon>
        <taxon>Burkholderiales</taxon>
        <taxon>Burkholderiaceae</taxon>
        <taxon>Caballeronia</taxon>
    </lineage>
</organism>
<feature type="transmembrane region" description="Helical" evidence="6">
    <location>
        <begin position="113"/>
        <end position="136"/>
    </location>
</feature>
<dbReference type="AlphaFoldDB" id="A0A158GL21"/>
<feature type="transmembrane region" description="Helical" evidence="6">
    <location>
        <begin position="249"/>
        <end position="270"/>
    </location>
</feature>
<evidence type="ECO:0000256" key="1">
    <source>
        <dbReference type="ARBA" id="ARBA00004141"/>
    </source>
</evidence>
<evidence type="ECO:0000256" key="3">
    <source>
        <dbReference type="ARBA" id="ARBA00022692"/>
    </source>
</evidence>
<evidence type="ECO:0000259" key="7">
    <source>
        <dbReference type="PROSITE" id="PS50850"/>
    </source>
</evidence>
<keyword evidence="5 6" id="KW-0472">Membrane</keyword>
<dbReference type="RefSeq" id="WP_060856176.1">
    <property type="nucleotide sequence ID" value="NZ_FCOC02000008.1"/>
</dbReference>
<feature type="transmembrane region" description="Helical" evidence="6">
    <location>
        <begin position="56"/>
        <end position="75"/>
    </location>
</feature>
<sequence>MQTQALSSQPLASAVRKARLRLTPFLALMFALSMLDRSNVGFVKQALQVDSNIGNAAFALGAGIFFIGYAVFEIPSNMMLHRVGAKLWLSRIMVTWGIASAAMMFAHNETAFYVLRFILGVAEAGFSPGVILYSTYWFPARERGKALGIYYFGVPVALVLGSPLSGYLMEVMGGLLGLRNWQWMFLIEGLAASVVGVIAFFYLVSKPRHAKWLTDAEKDALESAIAAEDRHKVAHGPTTALAALGNWNVLRFVAIYFAIQVSVYGVIFYLPTRISELTGTAIGAKVGFLTAIPWFCALVALRFVTGYADARGKHREVAVLMLVMAAAGIGFSTMGTHLVPVLFAFCVATIGFVVVQPLFWTLPTAYLSGTAAASGIALIGALGNLGGFIAPTLKTAVETLFQSQRAGMGALAVAGVIGVLLLLSIGMRGRRQEAGQLAASKTASR</sequence>
<evidence type="ECO:0000256" key="6">
    <source>
        <dbReference type="SAM" id="Phobius"/>
    </source>
</evidence>
<dbReference type="PANTHER" id="PTHR43791">
    <property type="entry name" value="PERMEASE-RELATED"/>
    <property type="match status" value="1"/>
</dbReference>
<feature type="transmembrane region" description="Helical" evidence="6">
    <location>
        <begin position="341"/>
        <end position="360"/>
    </location>
</feature>